<proteinExistence type="predicted"/>
<keyword evidence="2" id="KW-1185">Reference proteome</keyword>
<dbReference type="STRING" id="1121298.SAMN05444401_1730"/>
<dbReference type="EMBL" id="FQZO01000002">
    <property type="protein sequence ID" value="SHI90071.1"/>
    <property type="molecule type" value="Genomic_DNA"/>
</dbReference>
<dbReference type="Proteomes" id="UP000184080">
    <property type="component" value="Unassembled WGS sequence"/>
</dbReference>
<reference evidence="1 2" key="1">
    <citation type="submission" date="2016-11" db="EMBL/GenBank/DDBJ databases">
        <authorList>
            <person name="Jaros S."/>
            <person name="Januszkiewicz K."/>
            <person name="Wedrychowicz H."/>
        </authorList>
    </citation>
    <scope>NUCLEOTIDE SEQUENCE [LARGE SCALE GENOMIC DNA]</scope>
    <source>
        <strain evidence="1 2">DSM 21864</strain>
    </source>
</reference>
<protein>
    <recommendedName>
        <fullName evidence="3">Phage protein</fullName>
    </recommendedName>
</protein>
<dbReference type="RefSeq" id="WP_073005552.1">
    <property type="nucleotide sequence ID" value="NZ_FQZO01000002.1"/>
</dbReference>
<evidence type="ECO:0000313" key="2">
    <source>
        <dbReference type="Proteomes" id="UP000184080"/>
    </source>
</evidence>
<evidence type="ECO:0000313" key="1">
    <source>
        <dbReference type="EMBL" id="SHI90071.1"/>
    </source>
</evidence>
<gene>
    <name evidence="1" type="ORF">SAMN05444401_1730</name>
</gene>
<organism evidence="1 2">
    <name type="scientific">Clostridium amylolyticum</name>
    <dbReference type="NCBI Taxonomy" id="1121298"/>
    <lineage>
        <taxon>Bacteria</taxon>
        <taxon>Bacillati</taxon>
        <taxon>Bacillota</taxon>
        <taxon>Clostridia</taxon>
        <taxon>Eubacteriales</taxon>
        <taxon>Clostridiaceae</taxon>
        <taxon>Clostridium</taxon>
    </lineage>
</organism>
<dbReference type="AlphaFoldDB" id="A0A1M6EXH8"/>
<dbReference type="OrthoDB" id="1907412at2"/>
<accession>A0A1M6EXH8</accession>
<name>A0A1M6EXH8_9CLOT</name>
<sequence length="122" mass="14213">MEIDIKNYIEDSIVKLKDRLFPIFTTDIKKPSVVYNFTPISGGHIKESQLELKVIWSDYDQVKEIETEINKIMDTEEDKSFIAYGNTYFKSSVGGGGLLFRDDLQMYENTLIFIIKWRCKNG</sequence>
<evidence type="ECO:0008006" key="3">
    <source>
        <dbReference type="Google" id="ProtNLM"/>
    </source>
</evidence>